<organism evidence="1 2">
    <name type="scientific">Holothuria leucospilota</name>
    <name type="common">Black long sea cucumber</name>
    <name type="synonym">Mertensiothuria leucospilota</name>
    <dbReference type="NCBI Taxonomy" id="206669"/>
    <lineage>
        <taxon>Eukaryota</taxon>
        <taxon>Metazoa</taxon>
        <taxon>Echinodermata</taxon>
        <taxon>Eleutherozoa</taxon>
        <taxon>Echinozoa</taxon>
        <taxon>Holothuroidea</taxon>
        <taxon>Aspidochirotacea</taxon>
        <taxon>Aspidochirotida</taxon>
        <taxon>Holothuriidae</taxon>
        <taxon>Holothuria</taxon>
    </lineage>
</organism>
<dbReference type="Proteomes" id="UP001152320">
    <property type="component" value="Chromosome 22"/>
</dbReference>
<comment type="caution">
    <text evidence="1">The sequence shown here is derived from an EMBL/GenBank/DDBJ whole genome shotgun (WGS) entry which is preliminary data.</text>
</comment>
<reference evidence="1" key="1">
    <citation type="submission" date="2021-10" db="EMBL/GenBank/DDBJ databases">
        <title>Tropical sea cucumber genome reveals ecological adaptation and Cuvierian tubules defense mechanism.</title>
        <authorList>
            <person name="Chen T."/>
        </authorList>
    </citation>
    <scope>NUCLEOTIDE SEQUENCE</scope>
    <source>
        <strain evidence="1">Nanhai2018</strain>
        <tissue evidence="1">Muscle</tissue>
    </source>
</reference>
<protein>
    <submittedName>
        <fullName evidence="1">Uncharacterized protein</fullName>
    </submittedName>
</protein>
<accession>A0A9Q1BCF7</accession>
<dbReference type="OrthoDB" id="8961218at2759"/>
<dbReference type="InterPro" id="IPR036691">
    <property type="entry name" value="Endo/exonu/phosph_ase_sf"/>
</dbReference>
<dbReference type="AlphaFoldDB" id="A0A9Q1BCF7"/>
<keyword evidence="2" id="KW-1185">Reference proteome</keyword>
<gene>
    <name evidence="1" type="ORF">HOLleu_39968</name>
</gene>
<proteinExistence type="predicted"/>
<evidence type="ECO:0000313" key="2">
    <source>
        <dbReference type="Proteomes" id="UP001152320"/>
    </source>
</evidence>
<dbReference type="SUPFAM" id="SSF56219">
    <property type="entry name" value="DNase I-like"/>
    <property type="match status" value="1"/>
</dbReference>
<name>A0A9Q1BCF7_HOLLE</name>
<dbReference type="Gene3D" id="3.60.10.10">
    <property type="entry name" value="Endonuclease/exonuclease/phosphatase"/>
    <property type="match status" value="1"/>
</dbReference>
<sequence>MKDFDLKDIWRELSHNNYRYTWKSNSDPLIYCRLDYFLISFSLVNTVKSCEILAGLISDHNPITLSFESCFSGRGPGYWKLNVSLIKQCGLCTSNQRCCFSFLGYVCRLKSTFKMGLT</sequence>
<evidence type="ECO:0000313" key="1">
    <source>
        <dbReference type="EMBL" id="KAJ8020388.1"/>
    </source>
</evidence>
<dbReference type="EMBL" id="JAIZAY010000022">
    <property type="protein sequence ID" value="KAJ8020388.1"/>
    <property type="molecule type" value="Genomic_DNA"/>
</dbReference>